<dbReference type="Proteomes" id="UP001140087">
    <property type="component" value="Unassembled WGS sequence"/>
</dbReference>
<gene>
    <name evidence="1" type="primary">CTK2</name>
    <name evidence="1" type="ORF">H4R21_001970</name>
</gene>
<keyword evidence="1" id="KW-0808">Transferase</keyword>
<dbReference type="EMBL" id="JANBUN010000458">
    <property type="protein sequence ID" value="KAJ2803609.1"/>
    <property type="molecule type" value="Genomic_DNA"/>
</dbReference>
<proteinExistence type="predicted"/>
<keyword evidence="1" id="KW-0418">Kinase</keyword>
<protein>
    <submittedName>
        <fullName evidence="1">RNA polymerase II C-terminal domain kinase beta subunit</fullName>
        <ecNumber evidence="1">3.2.1.21</ecNumber>
    </submittedName>
</protein>
<name>A0ACC1L9J6_9FUNG</name>
<reference evidence="1" key="1">
    <citation type="submission" date="2022-07" db="EMBL/GenBank/DDBJ databases">
        <title>Phylogenomic reconstructions and comparative analyses of Kickxellomycotina fungi.</title>
        <authorList>
            <person name="Reynolds N.K."/>
            <person name="Stajich J.E."/>
            <person name="Barry K."/>
            <person name="Grigoriev I.V."/>
            <person name="Crous P."/>
            <person name="Smith M.E."/>
        </authorList>
    </citation>
    <scope>NUCLEOTIDE SEQUENCE</scope>
    <source>
        <strain evidence="1">BCRC 34780</strain>
    </source>
</reference>
<keyword evidence="1" id="KW-0378">Hydrolase</keyword>
<comment type="caution">
    <text evidence="1">The sequence shown here is derived from an EMBL/GenBank/DDBJ whole genome shotgun (WGS) entry which is preliminary data.</text>
</comment>
<evidence type="ECO:0000313" key="1">
    <source>
        <dbReference type="EMBL" id="KAJ2803609.1"/>
    </source>
</evidence>
<evidence type="ECO:0000313" key="2">
    <source>
        <dbReference type="Proteomes" id="UP001140087"/>
    </source>
</evidence>
<accession>A0ACC1L9J6</accession>
<dbReference type="EC" id="3.2.1.21" evidence="1"/>
<sequence>MAAAMTHASALGKGGSGSRHRFMSQSRIAAQLNGHAPDAALPAQEAGAAGGRHGLLDHPTMMAATKGCVFIKAVGQSLGLPARTIGTAQLLAHRVHIFQASPPGSSTDIATACLLVAAKMEETIKRVHEILAHSYVLTTQPGAGAASADAGQVAIAGAIVNKMRPSVLAAEQFVMEAIGFDFRTAHPHLLYVKLAKLAGLAPGPRRGSKQTTAAAGWTILSDAFFTTLPVQYPPAVLAAGALCLAWYLDCELPAAAAPFILEALSLGPAAEGGSSGSNSNGTTDWQSREQPRSLDLAADGWWTAFGVATKDMRGFVRQAVDFYLLFFSSAIATPAYMEQHESGLPSKDMAQRIGQWRMWLDDMVAAPGPENESRPDSGDVALQ</sequence>
<organism evidence="1 2">
    <name type="scientific">Coemansia helicoidea</name>
    <dbReference type="NCBI Taxonomy" id="1286919"/>
    <lineage>
        <taxon>Eukaryota</taxon>
        <taxon>Fungi</taxon>
        <taxon>Fungi incertae sedis</taxon>
        <taxon>Zoopagomycota</taxon>
        <taxon>Kickxellomycotina</taxon>
        <taxon>Kickxellomycetes</taxon>
        <taxon>Kickxellales</taxon>
        <taxon>Kickxellaceae</taxon>
        <taxon>Coemansia</taxon>
    </lineage>
</organism>
<keyword evidence="1" id="KW-0326">Glycosidase</keyword>
<keyword evidence="2" id="KW-1185">Reference proteome</keyword>